<keyword evidence="1 2" id="KW-0749">Sporulation</keyword>
<evidence type="ECO:0000256" key="2">
    <source>
        <dbReference type="HAMAP-Rule" id="MF_00669"/>
    </source>
</evidence>
<evidence type="ECO:0000256" key="1">
    <source>
        <dbReference type="ARBA" id="ARBA00022969"/>
    </source>
</evidence>
<keyword evidence="4" id="KW-1185">Reference proteome</keyword>
<dbReference type="NCBIfam" id="TIGR03092">
    <property type="entry name" value="SASP_sspI"/>
    <property type="match status" value="1"/>
</dbReference>
<dbReference type="Proteomes" id="UP001597541">
    <property type="component" value="Unassembled WGS sequence"/>
</dbReference>
<evidence type="ECO:0000313" key="4">
    <source>
        <dbReference type="Proteomes" id="UP001597541"/>
    </source>
</evidence>
<dbReference type="RefSeq" id="WP_377606776.1">
    <property type="nucleotide sequence ID" value="NZ_JBHUME010000016.1"/>
</dbReference>
<protein>
    <recommendedName>
        <fullName evidence="2">Small, acid-soluble spore protein I</fullName>
        <shortName evidence="2">SASP I</shortName>
    </recommendedName>
</protein>
<comment type="subcellular location">
    <subcellularLocation>
        <location evidence="2">Spore core</location>
    </subcellularLocation>
</comment>
<gene>
    <name evidence="2 3" type="primary">sspI</name>
    <name evidence="3" type="ORF">ACFSUF_22275</name>
</gene>
<reference evidence="4" key="1">
    <citation type="journal article" date="2019" name="Int. J. Syst. Evol. Microbiol.">
        <title>The Global Catalogue of Microorganisms (GCM) 10K type strain sequencing project: providing services to taxonomists for standard genome sequencing and annotation.</title>
        <authorList>
            <consortium name="The Broad Institute Genomics Platform"/>
            <consortium name="The Broad Institute Genome Sequencing Center for Infectious Disease"/>
            <person name="Wu L."/>
            <person name="Ma J."/>
        </authorList>
    </citation>
    <scope>NUCLEOTIDE SEQUENCE [LARGE SCALE GENOMIC DNA]</scope>
    <source>
        <strain evidence="4">KCTC 3950</strain>
    </source>
</reference>
<proteinExistence type="evidence at transcript level"/>
<sequence length="75" mass="8442">MILITLRQAIMQKVQNKPDEEIFDMIENSVDADERALPGLGVLFETIWKNCGQEKQNELVGILQQHLPATAAAHK</sequence>
<comment type="caution">
    <text evidence="3">The sequence shown here is derived from an EMBL/GenBank/DDBJ whole genome shotgun (WGS) entry which is preliminary data.</text>
</comment>
<dbReference type="InterPro" id="IPR017525">
    <property type="entry name" value="SspI"/>
</dbReference>
<name>A0ABW5PIN3_9BACL</name>
<organism evidence="3 4">
    <name type="scientific">Paenibacillus gansuensis</name>
    <dbReference type="NCBI Taxonomy" id="306542"/>
    <lineage>
        <taxon>Bacteria</taxon>
        <taxon>Bacillati</taxon>
        <taxon>Bacillota</taxon>
        <taxon>Bacilli</taxon>
        <taxon>Bacillales</taxon>
        <taxon>Paenibacillaceae</taxon>
        <taxon>Paenibacillus</taxon>
    </lineage>
</organism>
<comment type="induction">
    <text evidence="2">Expressed only in the forespore compartment of sporulating cells.</text>
</comment>
<dbReference type="EMBL" id="JBHUME010000016">
    <property type="protein sequence ID" value="MFD2615150.1"/>
    <property type="molecule type" value="Genomic_DNA"/>
</dbReference>
<comment type="similarity">
    <text evidence="2">Belongs to the SspI family.</text>
</comment>
<evidence type="ECO:0000313" key="3">
    <source>
        <dbReference type="EMBL" id="MFD2615150.1"/>
    </source>
</evidence>
<dbReference type="HAMAP" id="MF_00669">
    <property type="entry name" value="SspI"/>
    <property type="match status" value="1"/>
</dbReference>
<accession>A0ABW5PIN3</accession>
<dbReference type="Pfam" id="PF14098">
    <property type="entry name" value="SSPI"/>
    <property type="match status" value="1"/>
</dbReference>